<dbReference type="Proteomes" id="UP001059596">
    <property type="component" value="Unassembled WGS sequence"/>
</dbReference>
<feature type="non-terminal residue" evidence="2">
    <location>
        <position position="202"/>
    </location>
</feature>
<protein>
    <submittedName>
        <fullName evidence="2">Uncharacterized protein</fullName>
    </submittedName>
</protein>
<dbReference type="EMBL" id="JAMKOV010000032">
    <property type="protein sequence ID" value="KAI8035645.1"/>
    <property type="molecule type" value="Genomic_DNA"/>
</dbReference>
<dbReference type="AlphaFoldDB" id="A0A9Q0BL55"/>
<evidence type="ECO:0000313" key="2">
    <source>
        <dbReference type="EMBL" id="KAI8035645.1"/>
    </source>
</evidence>
<proteinExistence type="predicted"/>
<reference evidence="2" key="1">
    <citation type="journal article" date="2023" name="Genome Biol. Evol.">
        <title>Long-read-based Genome Assembly of Drosophila gunungcola Reveals Fewer Chemosensory Genes in Flower-breeding Species.</title>
        <authorList>
            <person name="Negi A."/>
            <person name="Liao B.Y."/>
            <person name="Yeh S.D."/>
        </authorList>
    </citation>
    <scope>NUCLEOTIDE SEQUENCE</scope>
    <source>
        <strain evidence="2">Sukarami</strain>
    </source>
</reference>
<gene>
    <name evidence="2" type="ORF">M5D96_011558</name>
</gene>
<keyword evidence="3" id="KW-1185">Reference proteome</keyword>
<accession>A0A9Q0BL55</accession>
<feature type="region of interest" description="Disordered" evidence="1">
    <location>
        <begin position="85"/>
        <end position="114"/>
    </location>
</feature>
<organism evidence="2 3">
    <name type="scientific">Drosophila gunungcola</name>
    <name type="common">fruit fly</name>
    <dbReference type="NCBI Taxonomy" id="103775"/>
    <lineage>
        <taxon>Eukaryota</taxon>
        <taxon>Metazoa</taxon>
        <taxon>Ecdysozoa</taxon>
        <taxon>Arthropoda</taxon>
        <taxon>Hexapoda</taxon>
        <taxon>Insecta</taxon>
        <taxon>Pterygota</taxon>
        <taxon>Neoptera</taxon>
        <taxon>Endopterygota</taxon>
        <taxon>Diptera</taxon>
        <taxon>Brachycera</taxon>
        <taxon>Muscomorpha</taxon>
        <taxon>Ephydroidea</taxon>
        <taxon>Drosophilidae</taxon>
        <taxon>Drosophila</taxon>
        <taxon>Sophophora</taxon>
    </lineage>
</organism>
<sequence length="202" mass="22362">VNVPPALGLDEDYDDDDVIIAPGGGGLRLAPTAAEAVAARRHQRRQRKHQLEQQQQQQQQQQQILVSSKICGLGSDSVIERRVPPAAAGSTVPLSPLAESPATSSGLRNRHPKIRGVGSKSKLRRSIGNVKEQRNVKQDVRPGSAAVKKDRIETDEDLVEQLIALFFLEYYFLRLFRLGGLFPWYGWYAGRALNGFVALDVR</sequence>
<comment type="caution">
    <text evidence="2">The sequence shown here is derived from an EMBL/GenBank/DDBJ whole genome shotgun (WGS) entry which is preliminary data.</text>
</comment>
<evidence type="ECO:0000313" key="3">
    <source>
        <dbReference type="Proteomes" id="UP001059596"/>
    </source>
</evidence>
<name>A0A9Q0BL55_9MUSC</name>
<evidence type="ECO:0000256" key="1">
    <source>
        <dbReference type="SAM" id="MobiDB-lite"/>
    </source>
</evidence>